<reference evidence="1 2" key="2">
    <citation type="journal article" date="2022" name="Mol. Ecol. Resour.">
        <title>The genomes of chicory, endive, great burdock and yacon provide insights into Asteraceae paleo-polyploidization history and plant inulin production.</title>
        <authorList>
            <person name="Fan W."/>
            <person name="Wang S."/>
            <person name="Wang H."/>
            <person name="Wang A."/>
            <person name="Jiang F."/>
            <person name="Liu H."/>
            <person name="Zhao H."/>
            <person name="Xu D."/>
            <person name="Zhang Y."/>
        </authorList>
    </citation>
    <scope>NUCLEOTIDE SEQUENCE [LARGE SCALE GENOMIC DNA]</scope>
    <source>
        <strain evidence="2">cv. Punajuju</strain>
        <tissue evidence="1">Leaves</tissue>
    </source>
</reference>
<proteinExistence type="predicted"/>
<accession>A0ACB8ZU24</accession>
<sequence>MYVNSLPSTTNQMPMSHLRITREKVRATLMEFLIIALGLFLSYALVQVTLTVFRIGNPKNLPPGPTPLPIIGNLHLLGDQPHQSLDKLAKIYGPVMFLKLGRTTALVISSAAAAKEVLQKQDLAFSSRHIPDALTAHNQSIYSVVWLPVATQWRTLRRILNTNIFTSHSLDTNQHLRSHKVHELVAYCRKASQSGDSVDIGRAAFRTTLNLLSNTIFSKDLTDPYEDSGKEFKELVGNIMVEAGKPNLVDFFPVLRKIDPQGIRKRMTYYFGKVFEMFETLIEERLGMEGPKYDDVLDVCLKIIKENPDEINRTRIKSMFLDLFAAGTDTTSNSLEWAMTEVLRNPHVMTKVKKELEEVIGKEEIVKESDISSLPYLCCIVKETLRIHPPVPFLIPRKVQNDVKLNDYIVPKGTQVLVNAWAIGRDSTLWDESLKFKPERFSNSSVDVRGRDFELIPFGAGRRICPGLSLAIRMLPVMLGSLLNNFDWNLDVGLGPEELDMNEKFGITLQKANPLCVVPIPIK</sequence>
<protein>
    <submittedName>
        <fullName evidence="1">Uncharacterized protein</fullName>
    </submittedName>
</protein>
<dbReference type="Proteomes" id="UP001055811">
    <property type="component" value="Linkage Group LG08"/>
</dbReference>
<evidence type="ECO:0000313" key="1">
    <source>
        <dbReference type="EMBL" id="KAI3699610.1"/>
    </source>
</evidence>
<dbReference type="EMBL" id="CM042016">
    <property type="protein sequence ID" value="KAI3699610.1"/>
    <property type="molecule type" value="Genomic_DNA"/>
</dbReference>
<reference evidence="2" key="1">
    <citation type="journal article" date="2022" name="Mol. Ecol. Resour.">
        <title>The genomes of chicory, endive, great burdock and yacon provide insights into Asteraceae palaeo-polyploidization history and plant inulin production.</title>
        <authorList>
            <person name="Fan W."/>
            <person name="Wang S."/>
            <person name="Wang H."/>
            <person name="Wang A."/>
            <person name="Jiang F."/>
            <person name="Liu H."/>
            <person name="Zhao H."/>
            <person name="Xu D."/>
            <person name="Zhang Y."/>
        </authorList>
    </citation>
    <scope>NUCLEOTIDE SEQUENCE [LARGE SCALE GENOMIC DNA]</scope>
    <source>
        <strain evidence="2">cv. Punajuju</strain>
    </source>
</reference>
<comment type="caution">
    <text evidence="1">The sequence shown here is derived from an EMBL/GenBank/DDBJ whole genome shotgun (WGS) entry which is preliminary data.</text>
</comment>
<keyword evidence="2" id="KW-1185">Reference proteome</keyword>
<evidence type="ECO:0000313" key="2">
    <source>
        <dbReference type="Proteomes" id="UP001055811"/>
    </source>
</evidence>
<name>A0ACB8ZU24_CICIN</name>
<gene>
    <name evidence="1" type="ORF">L2E82_44034</name>
</gene>
<organism evidence="1 2">
    <name type="scientific">Cichorium intybus</name>
    <name type="common">Chicory</name>
    <dbReference type="NCBI Taxonomy" id="13427"/>
    <lineage>
        <taxon>Eukaryota</taxon>
        <taxon>Viridiplantae</taxon>
        <taxon>Streptophyta</taxon>
        <taxon>Embryophyta</taxon>
        <taxon>Tracheophyta</taxon>
        <taxon>Spermatophyta</taxon>
        <taxon>Magnoliopsida</taxon>
        <taxon>eudicotyledons</taxon>
        <taxon>Gunneridae</taxon>
        <taxon>Pentapetalae</taxon>
        <taxon>asterids</taxon>
        <taxon>campanulids</taxon>
        <taxon>Asterales</taxon>
        <taxon>Asteraceae</taxon>
        <taxon>Cichorioideae</taxon>
        <taxon>Cichorieae</taxon>
        <taxon>Cichoriinae</taxon>
        <taxon>Cichorium</taxon>
    </lineage>
</organism>